<evidence type="ECO:0000256" key="2">
    <source>
        <dbReference type="SAM" id="SignalP"/>
    </source>
</evidence>
<feature type="chain" id="PRO_5046731216" evidence="2">
    <location>
        <begin position="33"/>
        <end position="265"/>
    </location>
</feature>
<reference evidence="4" key="1">
    <citation type="submission" date="2025-08" db="UniProtKB">
        <authorList>
            <consortium name="RefSeq"/>
        </authorList>
    </citation>
    <scope>IDENTIFICATION</scope>
</reference>
<dbReference type="GeneID" id="108005534"/>
<feature type="compositionally biased region" description="Polar residues" evidence="1">
    <location>
        <begin position="208"/>
        <end position="229"/>
    </location>
</feature>
<sequence length="265" mass="29879">MRFQYYFQARNMKTSWSFNCGVLLLCLILCSGQNVTGSKDSERQRQAVNVKSLLETTTSEPSTSSFSTITPTPNPEDNPTAKSSVQAHEVNEADDNFHNDRLPALSQDEYNNLGEDANPLHFLKQQPLDLEKEEVMSPQTEKVEQPQQEPQLQVQSQPQLPMVAPQSTGSPIYITIPIYISTGGKLPLTLTIGDQELSLRKASGSGSGRRNPSTKAPNSHFNRLLQQIDSPKRRTTNRHRSQLKSHIHAMKERKDRKDLVYHPMQ</sequence>
<dbReference type="AlphaFoldDB" id="A0AB40D9P3"/>
<accession>A0AB40D9P3</accession>
<evidence type="ECO:0000313" key="3">
    <source>
        <dbReference type="Proteomes" id="UP001652628"/>
    </source>
</evidence>
<proteinExistence type="predicted"/>
<protein>
    <submittedName>
        <fullName evidence="4">Uncharacterized protein</fullName>
    </submittedName>
</protein>
<keyword evidence="2" id="KW-0732">Signal</keyword>
<feature type="compositionally biased region" description="Basic residues" evidence="1">
    <location>
        <begin position="233"/>
        <end position="248"/>
    </location>
</feature>
<feature type="compositionally biased region" description="Basic and acidic residues" evidence="1">
    <location>
        <begin position="249"/>
        <end position="265"/>
    </location>
</feature>
<organism evidence="3 4">
    <name type="scientific">Drosophila suzukii</name>
    <name type="common">Spotted-wing drosophila fruit fly</name>
    <dbReference type="NCBI Taxonomy" id="28584"/>
    <lineage>
        <taxon>Eukaryota</taxon>
        <taxon>Metazoa</taxon>
        <taxon>Ecdysozoa</taxon>
        <taxon>Arthropoda</taxon>
        <taxon>Hexapoda</taxon>
        <taxon>Insecta</taxon>
        <taxon>Pterygota</taxon>
        <taxon>Neoptera</taxon>
        <taxon>Endopterygota</taxon>
        <taxon>Diptera</taxon>
        <taxon>Brachycera</taxon>
        <taxon>Muscomorpha</taxon>
        <taxon>Ephydroidea</taxon>
        <taxon>Drosophilidae</taxon>
        <taxon>Drosophila</taxon>
        <taxon>Sophophora</taxon>
    </lineage>
</organism>
<dbReference type="RefSeq" id="XP_065720326.2">
    <property type="nucleotide sequence ID" value="XM_065864254.2"/>
</dbReference>
<gene>
    <name evidence="4" type="primary">LOC108005534</name>
</gene>
<evidence type="ECO:0000313" key="4">
    <source>
        <dbReference type="RefSeq" id="XP_065720326.2"/>
    </source>
</evidence>
<feature type="region of interest" description="Disordered" evidence="1">
    <location>
        <begin position="200"/>
        <end position="265"/>
    </location>
</feature>
<keyword evidence="3" id="KW-1185">Reference proteome</keyword>
<dbReference type="Proteomes" id="UP001652628">
    <property type="component" value="Chromosome 3"/>
</dbReference>
<evidence type="ECO:0000256" key="1">
    <source>
        <dbReference type="SAM" id="MobiDB-lite"/>
    </source>
</evidence>
<name>A0AB40D9P3_DROSZ</name>
<feature type="signal peptide" evidence="2">
    <location>
        <begin position="1"/>
        <end position="32"/>
    </location>
</feature>
<feature type="region of interest" description="Disordered" evidence="1">
    <location>
        <begin position="54"/>
        <end position="87"/>
    </location>
</feature>
<feature type="compositionally biased region" description="Low complexity" evidence="1">
    <location>
        <begin position="56"/>
        <end position="71"/>
    </location>
</feature>